<keyword evidence="1" id="KW-0004">4Fe-4S</keyword>
<evidence type="ECO:0000256" key="5">
    <source>
        <dbReference type="ARBA" id="ARBA00023014"/>
    </source>
</evidence>
<evidence type="ECO:0000256" key="6">
    <source>
        <dbReference type="PIRSR" id="PIRSR004869-50"/>
    </source>
</evidence>
<keyword evidence="5 6" id="KW-0411">Iron-sulfur</keyword>
<dbReference type="PANTHER" id="PTHR30352:SF5">
    <property type="entry name" value="PYRUVATE FORMATE-LYASE 1-ACTIVATING ENZYME"/>
    <property type="match status" value="1"/>
</dbReference>
<accession>A0A7J4IWF6</accession>
<dbReference type="InterPro" id="IPR034457">
    <property type="entry name" value="Organic_radical-activating"/>
</dbReference>
<dbReference type="SFLD" id="SFLDS00029">
    <property type="entry name" value="Radical_SAM"/>
    <property type="match status" value="1"/>
</dbReference>
<dbReference type="Proteomes" id="UP000565078">
    <property type="component" value="Unassembled WGS sequence"/>
</dbReference>
<dbReference type="EMBL" id="DUGC01000009">
    <property type="protein sequence ID" value="HIH09134.1"/>
    <property type="molecule type" value="Genomic_DNA"/>
</dbReference>
<dbReference type="PROSITE" id="PS51918">
    <property type="entry name" value="RADICAL_SAM"/>
    <property type="match status" value="1"/>
</dbReference>
<dbReference type="InterPro" id="IPR013785">
    <property type="entry name" value="Aldolase_TIM"/>
</dbReference>
<dbReference type="Gene3D" id="3.20.20.70">
    <property type="entry name" value="Aldolase class I"/>
    <property type="match status" value="1"/>
</dbReference>
<keyword evidence="4 6" id="KW-0408">Iron</keyword>
<dbReference type="GO" id="GO:0051539">
    <property type="term" value="F:4 iron, 4 sulfur cluster binding"/>
    <property type="evidence" value="ECO:0007669"/>
    <property type="project" value="UniProtKB-KW"/>
</dbReference>
<feature type="domain" description="Radical SAM core" evidence="7">
    <location>
        <begin position="67"/>
        <end position="296"/>
    </location>
</feature>
<keyword evidence="2 6" id="KW-0949">S-adenosyl-L-methionine</keyword>
<dbReference type="PIRSF" id="PIRSF004869">
    <property type="entry name" value="PflX_prd"/>
    <property type="match status" value="1"/>
</dbReference>
<feature type="binding site" evidence="6">
    <location>
        <position position="82"/>
    </location>
    <ligand>
        <name>[4Fe-4S] cluster</name>
        <dbReference type="ChEBI" id="CHEBI:49883"/>
        <note>4Fe-4S-S-AdoMet</note>
    </ligand>
</feature>
<protein>
    <submittedName>
        <fullName evidence="8">AmmeMemoRadiSam system radical SAM enzyme</fullName>
    </submittedName>
</protein>
<organism evidence="8 9">
    <name type="scientific">Candidatus Iainarchaeum sp</name>
    <dbReference type="NCBI Taxonomy" id="3101447"/>
    <lineage>
        <taxon>Archaea</taxon>
        <taxon>Candidatus Iainarchaeota</taxon>
        <taxon>Candidatus Iainarchaeia</taxon>
        <taxon>Candidatus Iainarchaeales</taxon>
        <taxon>Candidatus Iainarchaeaceae</taxon>
        <taxon>Candidatus Iainarchaeum</taxon>
    </lineage>
</organism>
<dbReference type="PANTHER" id="PTHR30352">
    <property type="entry name" value="PYRUVATE FORMATE-LYASE-ACTIVATING ENZYME"/>
    <property type="match status" value="1"/>
</dbReference>
<comment type="caution">
    <text evidence="8">The sequence shown here is derived from an EMBL/GenBank/DDBJ whole genome shotgun (WGS) entry which is preliminary data.</text>
</comment>
<name>A0A7J4IWF6_9ARCH</name>
<dbReference type="SUPFAM" id="SSF102114">
    <property type="entry name" value="Radical SAM enzymes"/>
    <property type="match status" value="1"/>
</dbReference>
<evidence type="ECO:0000256" key="3">
    <source>
        <dbReference type="ARBA" id="ARBA00022723"/>
    </source>
</evidence>
<dbReference type="InterPro" id="IPR016431">
    <property type="entry name" value="Pyrv-formate_lyase-activ_prd"/>
</dbReference>
<dbReference type="NCBIfam" id="TIGR04337">
    <property type="entry name" value="AmmeMemoSam_rS"/>
    <property type="match status" value="1"/>
</dbReference>
<sequence length="348" mass="38721">MHKSILFEKRSNVSVRCTACRHYCTIPEGKSGVCGVRVNRKGELYLAVYGRAVAANIDPVEKKPLFHFLPGSQIFSFGTIGCNFACSFCQNWDISQAAREPAGGKNDAQTPHFTQLQISGKDLQPEQIVQYCIENEIPSIAYPYNEPAIFFEYVYDTAKLARKSGIRNVLVSNGYESGESLKMLASCIDAMNIDLKAFTERFYMKFCKARLQPVLDTIKEAHERGIWIEITTLVIPSENDSKAELGNIAKFIAGVDKNIPWHISRFHPDYKMQGIAATPVQTLESAYRIGKSAGLRHVYVGNIENSHENTCCPNCGKVLISRKGYSTRIEGLEGGRCGCGESIPGIWK</sequence>
<evidence type="ECO:0000313" key="9">
    <source>
        <dbReference type="Proteomes" id="UP000565078"/>
    </source>
</evidence>
<feature type="binding site" evidence="6">
    <location>
        <position position="89"/>
    </location>
    <ligand>
        <name>[4Fe-4S] cluster</name>
        <dbReference type="ChEBI" id="CHEBI:49883"/>
        <note>4Fe-4S-S-AdoMet</note>
    </ligand>
</feature>
<dbReference type="AlphaFoldDB" id="A0A7J4IWF6"/>
<feature type="binding site" evidence="6">
    <location>
        <position position="86"/>
    </location>
    <ligand>
        <name>[4Fe-4S] cluster</name>
        <dbReference type="ChEBI" id="CHEBI:49883"/>
        <note>4Fe-4S-S-AdoMet</note>
    </ligand>
</feature>
<reference evidence="9" key="1">
    <citation type="journal article" date="2020" name="bioRxiv">
        <title>A rank-normalized archaeal taxonomy based on genome phylogeny resolves widespread incomplete and uneven classifications.</title>
        <authorList>
            <person name="Rinke C."/>
            <person name="Chuvochina M."/>
            <person name="Mussig A.J."/>
            <person name="Chaumeil P.-A."/>
            <person name="Waite D.W."/>
            <person name="Whitman W.B."/>
            <person name="Parks D.H."/>
            <person name="Hugenholtz P."/>
        </authorList>
    </citation>
    <scope>NUCLEOTIDE SEQUENCE [LARGE SCALE GENOMIC DNA]</scope>
</reference>
<dbReference type="InterPro" id="IPR058240">
    <property type="entry name" value="rSAM_sf"/>
</dbReference>
<dbReference type="InterPro" id="IPR027596">
    <property type="entry name" value="AmmeMemoSam_rS"/>
</dbReference>
<evidence type="ECO:0000256" key="1">
    <source>
        <dbReference type="ARBA" id="ARBA00022485"/>
    </source>
</evidence>
<dbReference type="GO" id="GO:0003824">
    <property type="term" value="F:catalytic activity"/>
    <property type="evidence" value="ECO:0007669"/>
    <property type="project" value="InterPro"/>
</dbReference>
<keyword evidence="3 6" id="KW-0479">Metal-binding</keyword>
<dbReference type="SFLD" id="SFLDG01101">
    <property type="entry name" value="Uncharacterised_Radical_SAM_Su"/>
    <property type="match status" value="1"/>
</dbReference>
<dbReference type="InterPro" id="IPR007197">
    <property type="entry name" value="rSAM"/>
</dbReference>
<evidence type="ECO:0000256" key="4">
    <source>
        <dbReference type="ARBA" id="ARBA00023004"/>
    </source>
</evidence>
<evidence type="ECO:0000313" key="8">
    <source>
        <dbReference type="EMBL" id="HIH09134.1"/>
    </source>
</evidence>
<gene>
    <name evidence="8" type="primary">amrS</name>
    <name evidence="8" type="ORF">HA254_00525</name>
</gene>
<evidence type="ECO:0000259" key="7">
    <source>
        <dbReference type="PROSITE" id="PS51918"/>
    </source>
</evidence>
<comment type="cofactor">
    <cofactor evidence="6">
        <name>[4Fe-4S] cluster</name>
        <dbReference type="ChEBI" id="CHEBI:49883"/>
    </cofactor>
    <text evidence="6">Binds 1 [4Fe-4S] cluster. The cluster is coordinated with 3 cysteines and an exchangeable S-adenosyl-L-methionine.</text>
</comment>
<proteinExistence type="predicted"/>
<dbReference type="Pfam" id="PF04055">
    <property type="entry name" value="Radical_SAM"/>
    <property type="match status" value="1"/>
</dbReference>
<evidence type="ECO:0000256" key="2">
    <source>
        <dbReference type="ARBA" id="ARBA00022691"/>
    </source>
</evidence>
<dbReference type="GO" id="GO:0046872">
    <property type="term" value="F:metal ion binding"/>
    <property type="evidence" value="ECO:0007669"/>
    <property type="project" value="UniProtKB-KW"/>
</dbReference>
<dbReference type="CDD" id="cd01335">
    <property type="entry name" value="Radical_SAM"/>
    <property type="match status" value="1"/>
</dbReference>